<dbReference type="Pfam" id="PF12455">
    <property type="entry name" value="Dynactin"/>
    <property type="match status" value="1"/>
</dbReference>
<feature type="compositionally biased region" description="Low complexity" evidence="9">
    <location>
        <begin position="114"/>
        <end position="130"/>
    </location>
</feature>
<keyword evidence="4" id="KW-0493">Microtubule</keyword>
<feature type="compositionally biased region" description="Polar residues" evidence="9">
    <location>
        <begin position="252"/>
        <end position="269"/>
    </location>
</feature>
<dbReference type="Pfam" id="PF01302">
    <property type="entry name" value="CAP_GLY"/>
    <property type="match status" value="1"/>
</dbReference>
<feature type="region of interest" description="Disordered" evidence="9">
    <location>
        <begin position="74"/>
        <end position="269"/>
    </location>
</feature>
<dbReference type="PROSITE" id="PS50245">
    <property type="entry name" value="CAP_GLY_2"/>
    <property type="match status" value="1"/>
</dbReference>
<feature type="compositionally biased region" description="Pro residues" evidence="9">
    <location>
        <begin position="179"/>
        <end position="188"/>
    </location>
</feature>
<dbReference type="SMART" id="SM01052">
    <property type="entry name" value="CAP_GLY"/>
    <property type="match status" value="1"/>
</dbReference>
<dbReference type="EMBL" id="KZ302019">
    <property type="protein sequence ID" value="PFH49823.1"/>
    <property type="molecule type" value="Genomic_DNA"/>
</dbReference>
<protein>
    <recommendedName>
        <fullName evidence="10">CAP-Gly domain-containing protein</fullName>
    </recommendedName>
</protein>
<evidence type="ECO:0000313" key="11">
    <source>
        <dbReference type="EMBL" id="PFH49823.1"/>
    </source>
</evidence>
<accession>A0A2A9NQ58</accession>
<evidence type="ECO:0000256" key="7">
    <source>
        <dbReference type="ARBA" id="ARBA00023212"/>
    </source>
</evidence>
<dbReference type="InterPro" id="IPR022157">
    <property type="entry name" value="Dynactin"/>
</dbReference>
<dbReference type="SUPFAM" id="SSF74924">
    <property type="entry name" value="Cap-Gly domain"/>
    <property type="match status" value="1"/>
</dbReference>
<keyword evidence="7" id="KW-0206">Cytoskeleton</keyword>
<dbReference type="InterPro" id="IPR000938">
    <property type="entry name" value="CAP-Gly_domain"/>
</dbReference>
<evidence type="ECO:0000256" key="1">
    <source>
        <dbReference type="ARBA" id="ARBA00004245"/>
    </source>
</evidence>
<name>A0A2A9NQ58_9AGAR</name>
<evidence type="ECO:0000313" key="12">
    <source>
        <dbReference type="Proteomes" id="UP000242287"/>
    </source>
</evidence>
<evidence type="ECO:0000256" key="4">
    <source>
        <dbReference type="ARBA" id="ARBA00022701"/>
    </source>
</evidence>
<dbReference type="InterPro" id="IPR036859">
    <property type="entry name" value="CAP-Gly_dom_sf"/>
</dbReference>
<feature type="compositionally biased region" description="Pro residues" evidence="9">
    <location>
        <begin position="225"/>
        <end position="244"/>
    </location>
</feature>
<comment type="similarity">
    <text evidence="2">Belongs to the dynactin 150 kDa subunit family.</text>
</comment>
<keyword evidence="6 8" id="KW-0175">Coiled coil</keyword>
<dbReference type="STRING" id="703135.A0A2A9NQ58"/>
<evidence type="ECO:0000256" key="8">
    <source>
        <dbReference type="SAM" id="Coils"/>
    </source>
</evidence>
<evidence type="ECO:0000256" key="9">
    <source>
        <dbReference type="SAM" id="MobiDB-lite"/>
    </source>
</evidence>
<gene>
    <name evidence="11" type="ORF">AMATHDRAFT_4583</name>
</gene>
<dbReference type="PROSITE" id="PS00845">
    <property type="entry name" value="CAP_GLY_1"/>
    <property type="match status" value="1"/>
</dbReference>
<feature type="region of interest" description="Disordered" evidence="9">
    <location>
        <begin position="1085"/>
        <end position="1108"/>
    </location>
</feature>
<dbReference type="PANTHER" id="PTHR18916">
    <property type="entry name" value="DYNACTIN 1-RELATED MICROTUBULE-BINDING"/>
    <property type="match status" value="1"/>
</dbReference>
<evidence type="ECO:0000256" key="6">
    <source>
        <dbReference type="ARBA" id="ARBA00023054"/>
    </source>
</evidence>
<dbReference type="OrthoDB" id="2130750at2759"/>
<dbReference type="AlphaFoldDB" id="A0A2A9NQ58"/>
<keyword evidence="3" id="KW-0963">Cytoplasm</keyword>
<keyword evidence="5" id="KW-0243">Dynein</keyword>
<dbReference type="Proteomes" id="UP000242287">
    <property type="component" value="Unassembled WGS sequence"/>
</dbReference>
<evidence type="ECO:0000256" key="2">
    <source>
        <dbReference type="ARBA" id="ARBA00011010"/>
    </source>
</evidence>
<organism evidence="11 12">
    <name type="scientific">Amanita thiersii Skay4041</name>
    <dbReference type="NCBI Taxonomy" id="703135"/>
    <lineage>
        <taxon>Eukaryota</taxon>
        <taxon>Fungi</taxon>
        <taxon>Dikarya</taxon>
        <taxon>Basidiomycota</taxon>
        <taxon>Agaricomycotina</taxon>
        <taxon>Agaricomycetes</taxon>
        <taxon>Agaricomycetidae</taxon>
        <taxon>Agaricales</taxon>
        <taxon>Pluteineae</taxon>
        <taxon>Amanitaceae</taxon>
        <taxon>Amanita</taxon>
    </lineage>
</organism>
<evidence type="ECO:0000256" key="3">
    <source>
        <dbReference type="ARBA" id="ARBA00022490"/>
    </source>
</evidence>
<proteinExistence type="inferred from homology"/>
<feature type="compositionally biased region" description="Low complexity" evidence="9">
    <location>
        <begin position="137"/>
        <end position="148"/>
    </location>
</feature>
<keyword evidence="12" id="KW-1185">Reference proteome</keyword>
<dbReference type="GO" id="GO:0030286">
    <property type="term" value="C:dynein complex"/>
    <property type="evidence" value="ECO:0007669"/>
    <property type="project" value="UniProtKB-KW"/>
</dbReference>
<comment type="subcellular location">
    <subcellularLocation>
        <location evidence="1">Cytoplasm</location>
        <location evidence="1">Cytoskeleton</location>
    </subcellularLocation>
</comment>
<sequence>MSEAAVSLGTIVDIPQGRGVVRFIGTTSFSTGTWIGIELHEPNGKNDGSVNGVPYFSCKMNYGVFVRPGLIKATHGQEPEPSSSRLPTPGVRPGLGHQRNLSSSGLLRAGAIKSSASSTVSSNVSSTGTSPRPMSPAKPQQATPAPATVTRINRANQPSPTKRIPSLSLQPRKSFNARPPVPDTPISPSPLTRPAASQAHSLVPGVLTSKRSESPVSTHPTRHTSPPPPLPPLPRPNPIPPPLSPSRSLSTQTNVTTQPSSPLQPLQANDQELQELRIKVRVLEGKRADDARHMRELESRLSEAETFVTLRPKLQAKLNAQQTELIAVRRELSDAQQLSQLAESRLLDSQEQLEMAMLDKEVAEERAELGEAELEEVKEKLAVMEVEMSVLKENGVVASKEGNEAVKSSLEYIQLEKQNERLKEALIKLRDFASETEQEQRKRIMEMEKDVSELDQLQAQYEETLVKLSNAEVQVEDLKLQLDDALGAEELLVQLTERNLELGEKIEEMRITIEDLEALKELNDELEENHIETEKQLHEDLEQREAQIRDHVQKITGLEDHIQDLEGTIGQFRELVVQLQSELDALRAQTQTAQTESATAVSQTAAIMSLNLKLQSTASKNQARNIDYELAKLEAKESRELLSIVQPYLPQIYLESDNDATSCYLFFQRMAYKADLINTVVAQTNNLPESLNGDVSEVLVGMRGRIAGLSTLCKRFAAILRRCDVDSFLSIGRLYPEIAPMEKRIDMHLNLLRRDEFREMECVSDIVKIQAQFDHIAEAYFSGFEQDLGEREVGYVMALDHDLDMFSASIGLAKTSISDIMQDEDVVLDTGGYDIESELFSPLQNLLDQCKSAKVLSKKLTKRVEDLIQESAALKSHLIPQMKGLANSVSELVNLGISLAQQIMPHLSDARSAKAPFQLNAILSLVKQIAASTVAKDLKPGASPWNAIGDFITQLASEGAKLLPLMMEPGNVVKVSGIAPWVTRLAEIKASMAVNVEAERKVAQLNDEIQSLVRSLKTKDQAIQESAVKIELMERRMETVKKQADAILDLESELAKARKQERAYEEAMEQLQADLDALEQDNSRLKASGAGQERQGPPQTVEPESLTVEGSLETTYLLDQIEALRGTVRFLRTENSYLKGRDLLREIDSLPPLPVTTSRIPPTPPLVSSSLSDSDVDSDDDLRLTTPSPRTSLRALATETKLLYRDVIRFSTSPRVVDLSEINNKRAEANNGKVWLPKKKKPVHQVWERKAEAERLSRRVKNLLDRANAIST</sequence>
<feature type="region of interest" description="Disordered" evidence="9">
    <location>
        <begin position="1151"/>
        <end position="1188"/>
    </location>
</feature>
<evidence type="ECO:0000259" key="10">
    <source>
        <dbReference type="PROSITE" id="PS50245"/>
    </source>
</evidence>
<evidence type="ECO:0000256" key="5">
    <source>
        <dbReference type="ARBA" id="ARBA00023017"/>
    </source>
</evidence>
<dbReference type="GO" id="GO:0005874">
    <property type="term" value="C:microtubule"/>
    <property type="evidence" value="ECO:0007669"/>
    <property type="project" value="UniProtKB-KW"/>
</dbReference>
<feature type="coiled-coil region" evidence="8">
    <location>
        <begin position="318"/>
        <end position="596"/>
    </location>
</feature>
<reference evidence="11 12" key="1">
    <citation type="submission" date="2014-02" db="EMBL/GenBank/DDBJ databases">
        <title>Transposable element dynamics among asymbiotic and ectomycorrhizal Amanita fungi.</title>
        <authorList>
            <consortium name="DOE Joint Genome Institute"/>
            <person name="Hess J."/>
            <person name="Skrede I."/>
            <person name="Wolfe B."/>
            <person name="LaButti K."/>
            <person name="Ohm R.A."/>
            <person name="Grigoriev I.V."/>
            <person name="Pringle A."/>
        </authorList>
    </citation>
    <scope>NUCLEOTIDE SEQUENCE [LARGE SCALE GENOMIC DNA]</scope>
    <source>
        <strain evidence="11 12">SKay4041</strain>
    </source>
</reference>
<feature type="compositionally biased region" description="Polar residues" evidence="9">
    <location>
        <begin position="150"/>
        <end position="160"/>
    </location>
</feature>
<feature type="domain" description="CAP-Gly" evidence="10">
    <location>
        <begin position="25"/>
        <end position="67"/>
    </location>
</feature>
<dbReference type="Gene3D" id="2.30.30.190">
    <property type="entry name" value="CAP Gly-rich-like domain"/>
    <property type="match status" value="1"/>
</dbReference>